<keyword evidence="3" id="KW-1185">Reference proteome</keyword>
<reference evidence="2 3" key="1">
    <citation type="submission" date="2013-12" db="EMBL/GenBank/DDBJ databases">
        <title>Draft genome of the parsitic nematode Ancylostoma duodenale.</title>
        <authorList>
            <person name="Mitreva M."/>
        </authorList>
    </citation>
    <scope>NUCLEOTIDE SEQUENCE [LARGE SCALE GENOMIC DNA]</scope>
    <source>
        <strain evidence="2 3">Zhejiang</strain>
    </source>
</reference>
<dbReference type="EMBL" id="KN766037">
    <property type="protein sequence ID" value="KIH47779.1"/>
    <property type="molecule type" value="Genomic_DNA"/>
</dbReference>
<dbReference type="PANTHER" id="PTHR46345:SF8">
    <property type="entry name" value="FORMIN 3, ISOFORM B"/>
    <property type="match status" value="1"/>
</dbReference>
<dbReference type="Pfam" id="PF02181">
    <property type="entry name" value="FH2"/>
    <property type="match status" value="1"/>
</dbReference>
<evidence type="ECO:0000259" key="1">
    <source>
        <dbReference type="PROSITE" id="PS51444"/>
    </source>
</evidence>
<protein>
    <recommendedName>
        <fullName evidence="1">FH2 domain-containing protein</fullName>
    </recommendedName>
</protein>
<feature type="domain" description="FH2" evidence="1">
    <location>
        <begin position="1"/>
        <end position="151"/>
    </location>
</feature>
<feature type="non-terminal residue" evidence="2">
    <location>
        <position position="1"/>
    </location>
</feature>
<dbReference type="Gene3D" id="1.20.58.2220">
    <property type="entry name" value="Formin, FH2 domain"/>
    <property type="match status" value="1"/>
</dbReference>
<name>A0A0C2FM33_9BILA</name>
<dbReference type="AlphaFoldDB" id="A0A0C2FM33"/>
<accession>A0A0C2FM33</accession>
<dbReference type="PROSITE" id="PS51444">
    <property type="entry name" value="FH2"/>
    <property type="match status" value="1"/>
</dbReference>
<dbReference type="Proteomes" id="UP000054047">
    <property type="component" value="Unassembled WGS sequence"/>
</dbReference>
<proteinExistence type="predicted"/>
<dbReference type="OrthoDB" id="26518at2759"/>
<evidence type="ECO:0000313" key="3">
    <source>
        <dbReference type="Proteomes" id="UP000054047"/>
    </source>
</evidence>
<dbReference type="SUPFAM" id="SSF101447">
    <property type="entry name" value="Formin homology 2 domain (FH2 domain)"/>
    <property type="match status" value="1"/>
</dbReference>
<sequence length="151" mass="17301">LPLNLLNSHKADIQETPAIMALRRSTPSNDIADETTENAKKKCVLVDLLNPKRSQNVTIVLKQFKDLDSIISDLNANKIGRFDVEQLRTLKTILPGFEEVDALRRYTGEIAKLTPACSFFLRLIEIPDYRLRIDCLLLRLEFHRIMEDVVP</sequence>
<gene>
    <name evidence="2" type="ORF">ANCDUO_22156</name>
</gene>
<dbReference type="PANTHER" id="PTHR46345">
    <property type="entry name" value="INVERTED FORMIN-2"/>
    <property type="match status" value="1"/>
</dbReference>
<feature type="non-terminal residue" evidence="2">
    <location>
        <position position="151"/>
    </location>
</feature>
<organism evidence="2 3">
    <name type="scientific">Ancylostoma duodenale</name>
    <dbReference type="NCBI Taxonomy" id="51022"/>
    <lineage>
        <taxon>Eukaryota</taxon>
        <taxon>Metazoa</taxon>
        <taxon>Ecdysozoa</taxon>
        <taxon>Nematoda</taxon>
        <taxon>Chromadorea</taxon>
        <taxon>Rhabditida</taxon>
        <taxon>Rhabditina</taxon>
        <taxon>Rhabditomorpha</taxon>
        <taxon>Strongyloidea</taxon>
        <taxon>Ancylostomatidae</taxon>
        <taxon>Ancylostomatinae</taxon>
        <taxon>Ancylostoma</taxon>
    </lineage>
</organism>
<dbReference type="InterPro" id="IPR015425">
    <property type="entry name" value="FH2_Formin"/>
</dbReference>
<dbReference type="InterPro" id="IPR042201">
    <property type="entry name" value="FH2_Formin_sf"/>
</dbReference>
<evidence type="ECO:0000313" key="2">
    <source>
        <dbReference type="EMBL" id="KIH47779.1"/>
    </source>
</evidence>